<dbReference type="RefSeq" id="WP_139798492.1">
    <property type="nucleotide sequence ID" value="NZ_FWXR01000023.1"/>
</dbReference>
<dbReference type="STRING" id="937218.SAMN06297251_12323"/>
<evidence type="ECO:0000313" key="2">
    <source>
        <dbReference type="Proteomes" id="UP000192656"/>
    </source>
</evidence>
<dbReference type="OrthoDB" id="8457135at2"/>
<evidence type="ECO:0000313" key="1">
    <source>
        <dbReference type="EMBL" id="SMD06654.1"/>
    </source>
</evidence>
<organism evidence="1 2">
    <name type="scientific">Fulvimarina manganoxydans</name>
    <dbReference type="NCBI Taxonomy" id="937218"/>
    <lineage>
        <taxon>Bacteria</taxon>
        <taxon>Pseudomonadati</taxon>
        <taxon>Pseudomonadota</taxon>
        <taxon>Alphaproteobacteria</taxon>
        <taxon>Hyphomicrobiales</taxon>
        <taxon>Aurantimonadaceae</taxon>
        <taxon>Fulvimarina</taxon>
    </lineage>
</organism>
<sequence>MDVDQNLNITFVETKLVRLKGRINELLEESLPYSDSKSAAETLLARVDRQIARARDSHGFSPALREQVGLQALLLLQRVTHILGILSRSSVTRNALELYEPFRIICTKFFKIDVSIILSSEWNFIPFTYPMVLDDLPNCIIIGLPASESDNILIFPAAAHELGHTLWLHNQLGSVYAQRIRIEAEAIVTADANAVSASFPVLPDNDLFRKAASEQLVSEVAHFAMKQIEEMFCDYIGLFMFGRSYLLAFEYLIAPGLKDRTVGTYPTTYDRAKMLNEEAANHDCSIVDYENHFVRKQNINPINEFKYKAADRLRNQFIPDIIRTAHDIISDAGISIPNSEKVEAAKKFFAVGMPVSNGFSIGEMVSAAWALFNDMEFTPLTGSMHDKTNHLSDLVFKSVEVQEFQGWRKDA</sequence>
<gene>
    <name evidence="1" type="ORF">SAMN06297251_12323</name>
</gene>
<protein>
    <submittedName>
        <fullName evidence="1">Uncharacterized protein</fullName>
    </submittedName>
</protein>
<dbReference type="EMBL" id="FWXR01000023">
    <property type="protein sequence ID" value="SMD06654.1"/>
    <property type="molecule type" value="Genomic_DNA"/>
</dbReference>
<reference evidence="1 2" key="1">
    <citation type="submission" date="2017-04" db="EMBL/GenBank/DDBJ databases">
        <authorList>
            <person name="Afonso C.L."/>
            <person name="Miller P.J."/>
            <person name="Scott M.A."/>
            <person name="Spackman E."/>
            <person name="Goraichik I."/>
            <person name="Dimitrov K.M."/>
            <person name="Suarez D.L."/>
            <person name="Swayne D.E."/>
        </authorList>
    </citation>
    <scope>NUCLEOTIDE SEQUENCE [LARGE SCALE GENOMIC DNA]</scope>
    <source>
        <strain evidence="1 2">CGMCC 1.10972</strain>
    </source>
</reference>
<dbReference type="AlphaFoldDB" id="A0A1W2EA75"/>
<accession>A0A1W2EA75</accession>
<keyword evidence="2" id="KW-1185">Reference proteome</keyword>
<proteinExistence type="predicted"/>
<name>A0A1W2EA75_9HYPH</name>
<dbReference type="Proteomes" id="UP000192656">
    <property type="component" value="Unassembled WGS sequence"/>
</dbReference>